<evidence type="ECO:0000313" key="1">
    <source>
        <dbReference type="EMBL" id="DBA55543.1"/>
    </source>
</evidence>
<dbReference type="EMBL" id="BK068100">
    <property type="protein sequence ID" value="DBA55543.1"/>
    <property type="molecule type" value="Genomic_DNA"/>
</dbReference>
<reference evidence="1" key="2">
    <citation type="submission" date="2024-05" db="EMBL/GenBank/DDBJ databases">
        <authorList>
            <person name="Matrishin C.B."/>
            <person name="Kauffman K.M."/>
        </authorList>
    </citation>
    <scope>NUCLEOTIDE SEQUENCE</scope>
</reference>
<accession>A0AAT9JCU8</accession>
<proteinExistence type="predicted"/>
<protein>
    <submittedName>
        <fullName evidence="1">Uncharacterized protein</fullName>
    </submittedName>
</protein>
<sequence>MFHLETLSIFASLAELIAPAAQAALSLRGRTGIEIFACVSKKGL</sequence>
<organism evidence="1">
    <name type="scientific">Porphyromonas phage phage019a_ATCC49417</name>
    <dbReference type="NCBI Taxonomy" id="3154109"/>
    <lineage>
        <taxon>Viruses</taxon>
    </lineage>
</organism>
<reference evidence="1" key="1">
    <citation type="journal article" date="2023" name="Microbiome">
        <title>Phages are unrecognized players in the ecology of the oral pathogen Porphyromonas gingivalis.</title>
        <authorList>
            <person name="Matrishin C.B."/>
            <person name="Haase E.M."/>
            <person name="Dewhirst F.E."/>
            <person name="Mark Welch J.L."/>
            <person name="Miranda-Sanchez F."/>
            <person name="Chen T."/>
            <person name="MacFarland D.C."/>
            <person name="Kauffman K.M."/>
        </authorList>
    </citation>
    <scope>NUCLEOTIDE SEQUENCE</scope>
</reference>
<name>A0AAT9JCU8_9VIRU</name>